<comment type="caution">
    <text evidence="2">The sequence shown here is derived from an EMBL/GenBank/DDBJ whole genome shotgun (WGS) entry which is preliminary data.</text>
</comment>
<feature type="compositionally biased region" description="Polar residues" evidence="1">
    <location>
        <begin position="281"/>
        <end position="294"/>
    </location>
</feature>
<protein>
    <submittedName>
        <fullName evidence="2">Uncharacterized protein</fullName>
    </submittedName>
</protein>
<reference evidence="2 3" key="1">
    <citation type="submission" date="2015-07" db="EMBL/GenBank/DDBJ databases">
        <title>Comparative genomics of the Sigatoka disease complex on banana suggests a link between parallel evolutionary changes in Pseudocercospora fijiensis and Pseudocercospora eumusae and increased virulence on the banana host.</title>
        <authorList>
            <person name="Chang T.-C."/>
            <person name="Salvucci A."/>
            <person name="Crous P.W."/>
            <person name="Stergiopoulos I."/>
        </authorList>
    </citation>
    <scope>NUCLEOTIDE SEQUENCE [LARGE SCALE GENOMIC DNA]</scope>
    <source>
        <strain evidence="2 3">CBS 114824</strain>
    </source>
</reference>
<dbReference type="AlphaFoldDB" id="A0A139HBF0"/>
<evidence type="ECO:0000256" key="1">
    <source>
        <dbReference type="SAM" id="MobiDB-lite"/>
    </source>
</evidence>
<feature type="compositionally biased region" description="Polar residues" evidence="1">
    <location>
        <begin position="244"/>
        <end position="259"/>
    </location>
</feature>
<feature type="compositionally biased region" description="Low complexity" evidence="1">
    <location>
        <begin position="321"/>
        <end position="330"/>
    </location>
</feature>
<keyword evidence="3" id="KW-1185">Reference proteome</keyword>
<feature type="region of interest" description="Disordered" evidence="1">
    <location>
        <begin position="219"/>
        <end position="400"/>
    </location>
</feature>
<evidence type="ECO:0000313" key="3">
    <source>
        <dbReference type="Proteomes" id="UP000070133"/>
    </source>
</evidence>
<feature type="region of interest" description="Disordered" evidence="1">
    <location>
        <begin position="170"/>
        <end position="203"/>
    </location>
</feature>
<name>A0A139HBF0_9PEZI</name>
<feature type="compositionally biased region" description="Polar residues" evidence="1">
    <location>
        <begin position="349"/>
        <end position="378"/>
    </location>
</feature>
<proteinExistence type="predicted"/>
<gene>
    <name evidence="2" type="ORF">AC578_5896</name>
</gene>
<evidence type="ECO:0000313" key="2">
    <source>
        <dbReference type="EMBL" id="KXS99773.1"/>
    </source>
</evidence>
<organism evidence="2 3">
    <name type="scientific">Pseudocercospora eumusae</name>
    <dbReference type="NCBI Taxonomy" id="321146"/>
    <lineage>
        <taxon>Eukaryota</taxon>
        <taxon>Fungi</taxon>
        <taxon>Dikarya</taxon>
        <taxon>Ascomycota</taxon>
        <taxon>Pezizomycotina</taxon>
        <taxon>Dothideomycetes</taxon>
        <taxon>Dothideomycetidae</taxon>
        <taxon>Mycosphaerellales</taxon>
        <taxon>Mycosphaerellaceae</taxon>
        <taxon>Pseudocercospora</taxon>
    </lineage>
</organism>
<dbReference type="EMBL" id="LFZN01000086">
    <property type="protein sequence ID" value="KXS99773.1"/>
    <property type="molecule type" value="Genomic_DNA"/>
</dbReference>
<accession>A0A139HBF0</accession>
<sequence>MAASAASSGALLAGEEEYMRKAKWFGPKAYDNNKNDLRSFARSHHELKYLFRWQLARAIEYVADQEGIADHQWQDLIINKYASHPAYLDFVWPWNGSPRTPAESQAMTLFLKRWAQSHAEQFGRYFTENTLTRLGLRYRDPRDIDLEHHSTKASQSSAYAAIDHRANTTELPADEQGHTPVKHTLSNLPPREHSPPPAIDFRANITDFPDQDYYTMEDEQGHGAALPPREHYPPAELPADEQGHTSAVEQTPSKPSINAQPRRAHPSPPHAHSARTIRQPAASTSMEGSATASAWHTLHPDPISPRHYPQEASVPYPAPSPLSAARPAPSEGFSPTPPQTSTRFDRETWSSSPVRSPPLSFSATQSSPTRFTGSTSPPARSRMESSHRAAGSQQQHHPDVVTIDQVLREMSIDPQSIRKP</sequence>
<dbReference type="Proteomes" id="UP000070133">
    <property type="component" value="Unassembled WGS sequence"/>
</dbReference>